<reference evidence="3" key="1">
    <citation type="submission" date="2022-07" db="EMBL/GenBank/DDBJ databases">
        <title>Genome Sequence of Physisporinus lineatus.</title>
        <authorList>
            <person name="Buettner E."/>
        </authorList>
    </citation>
    <scope>NUCLEOTIDE SEQUENCE</scope>
    <source>
        <strain evidence="3">VT162</strain>
    </source>
</reference>
<protein>
    <recommendedName>
        <fullName evidence="2">Srp40 C-terminal domain-containing protein</fullName>
    </recommendedName>
</protein>
<dbReference type="Pfam" id="PF05022">
    <property type="entry name" value="SRP40_C"/>
    <property type="match status" value="1"/>
</dbReference>
<dbReference type="InterPro" id="IPR039191">
    <property type="entry name" value="Nopp140-like"/>
</dbReference>
<sequence>MSDSDKITPVVVSVKPTRKPVRSIPQLSDYSSDMTTPSDTDESSSDDSWPSSSDVVRVTKRRRTDQAGSGVATAAKKGDSNVKVSPSNGSAVIVGGKGPTNGSATNGSGSGLSSTLPSGTATPTGTGLNGKANGKGAKPPRKANTPFQRVKAENVTFLDERLKDNSFESRGAKFGDYGERASKDLIVTRGAGFRKEKNKKKRGSYRGGDISMESHAIKFTD</sequence>
<evidence type="ECO:0000256" key="1">
    <source>
        <dbReference type="SAM" id="MobiDB-lite"/>
    </source>
</evidence>
<organism evidence="3 4">
    <name type="scientific">Meripilus lineatus</name>
    <dbReference type="NCBI Taxonomy" id="2056292"/>
    <lineage>
        <taxon>Eukaryota</taxon>
        <taxon>Fungi</taxon>
        <taxon>Dikarya</taxon>
        <taxon>Basidiomycota</taxon>
        <taxon>Agaricomycotina</taxon>
        <taxon>Agaricomycetes</taxon>
        <taxon>Polyporales</taxon>
        <taxon>Meripilaceae</taxon>
        <taxon>Meripilus</taxon>
    </lineage>
</organism>
<dbReference type="PANTHER" id="PTHR23216:SF1">
    <property type="entry name" value="NUCLEOLAR AND COILED-BODY PHOSPHOPROTEIN 1"/>
    <property type="match status" value="1"/>
</dbReference>
<feature type="region of interest" description="Disordered" evidence="1">
    <location>
        <begin position="1"/>
        <end position="151"/>
    </location>
</feature>
<feature type="region of interest" description="Disordered" evidence="1">
    <location>
        <begin position="196"/>
        <end position="221"/>
    </location>
</feature>
<dbReference type="GO" id="GO:0005654">
    <property type="term" value="C:nucleoplasm"/>
    <property type="evidence" value="ECO:0007669"/>
    <property type="project" value="TreeGrafter"/>
</dbReference>
<gene>
    <name evidence="3" type="ORF">NLI96_g5999</name>
</gene>
<evidence type="ECO:0000313" key="3">
    <source>
        <dbReference type="EMBL" id="KAJ3483917.1"/>
    </source>
</evidence>
<dbReference type="AlphaFoldDB" id="A0AAD5V3R5"/>
<dbReference type="PANTHER" id="PTHR23216">
    <property type="entry name" value="NUCLEOLAR AND COILED-BODY PHOSPHOPROTEIN 1"/>
    <property type="match status" value="1"/>
</dbReference>
<feature type="compositionally biased region" description="Low complexity" evidence="1">
    <location>
        <begin position="100"/>
        <end position="137"/>
    </location>
</feature>
<dbReference type="InterPro" id="IPR007718">
    <property type="entry name" value="Srp40_C"/>
</dbReference>
<feature type="compositionally biased region" description="Low complexity" evidence="1">
    <location>
        <begin position="46"/>
        <end position="56"/>
    </location>
</feature>
<feature type="compositionally biased region" description="Low complexity" evidence="1">
    <location>
        <begin position="28"/>
        <end position="38"/>
    </location>
</feature>
<keyword evidence="4" id="KW-1185">Reference proteome</keyword>
<feature type="domain" description="Srp40 C-terminal" evidence="2">
    <location>
        <begin position="146"/>
        <end position="219"/>
    </location>
</feature>
<dbReference type="EMBL" id="JANAWD010000209">
    <property type="protein sequence ID" value="KAJ3483917.1"/>
    <property type="molecule type" value="Genomic_DNA"/>
</dbReference>
<evidence type="ECO:0000313" key="4">
    <source>
        <dbReference type="Proteomes" id="UP001212997"/>
    </source>
</evidence>
<dbReference type="Proteomes" id="UP001212997">
    <property type="component" value="Unassembled WGS sequence"/>
</dbReference>
<evidence type="ECO:0000259" key="2">
    <source>
        <dbReference type="Pfam" id="PF05022"/>
    </source>
</evidence>
<name>A0AAD5V3R5_9APHY</name>
<accession>A0AAD5V3R5</accession>
<dbReference type="GO" id="GO:0005730">
    <property type="term" value="C:nucleolus"/>
    <property type="evidence" value="ECO:0007669"/>
    <property type="project" value="InterPro"/>
</dbReference>
<proteinExistence type="predicted"/>
<comment type="caution">
    <text evidence="3">The sequence shown here is derived from an EMBL/GenBank/DDBJ whole genome shotgun (WGS) entry which is preliminary data.</text>
</comment>